<proteinExistence type="predicted"/>
<dbReference type="Pfam" id="PF01636">
    <property type="entry name" value="APH"/>
    <property type="match status" value="1"/>
</dbReference>
<dbReference type="EMBL" id="BMIJ01000001">
    <property type="protein sequence ID" value="GGB83832.1"/>
    <property type="molecule type" value="Genomic_DNA"/>
</dbReference>
<dbReference type="RefSeq" id="WP_188745705.1">
    <property type="nucleotide sequence ID" value="NZ_BMIJ01000001.1"/>
</dbReference>
<name>A0ABQ1K4J3_9GAMM</name>
<accession>A0ABQ1K4J3</accession>
<sequence length="344" mass="39444">MGERLRQLQNWVAEQAEQNGLAVVSKSLQPVSGDASFRRYFRATGEQENWIAVDAPPEKEDSQPFVDIARHWHEAGVRVPGLIALDLVQGFMLLEDFGDRLMLPALNAESVDRLYGQAFRVLDTIQAIPHEHLPAYNEVLLRREMGLFDEWFVGRMLQLELSPAEQRVLDEAKRALVSNALEQVQVSVHRDYHSRNLMLLHDGELGVIDFQDAVSGPVTYDLVSLLRDSYVRWPDQQVARWVEDFRHRLALRGGTPTREAFLQQFDLMGMQRQLKVLGIFSRLCLRDGKAGYVQDMPRTLGYLYRAAGRHSSMAELQQLLDRRVVPAMARHPMFKEIDLDQELA</sequence>
<dbReference type="Gene3D" id="3.90.1200.10">
    <property type="match status" value="1"/>
</dbReference>
<evidence type="ECO:0000256" key="1">
    <source>
        <dbReference type="ARBA" id="ARBA00022741"/>
    </source>
</evidence>
<dbReference type="SUPFAM" id="SSF56112">
    <property type="entry name" value="Protein kinase-like (PK-like)"/>
    <property type="match status" value="1"/>
</dbReference>
<dbReference type="Proteomes" id="UP000629025">
    <property type="component" value="Unassembled WGS sequence"/>
</dbReference>
<protein>
    <submittedName>
        <fullName evidence="4">Aminoglycoside phosphotransferase</fullName>
    </submittedName>
</protein>
<evidence type="ECO:0000313" key="5">
    <source>
        <dbReference type="Proteomes" id="UP000629025"/>
    </source>
</evidence>
<evidence type="ECO:0000259" key="3">
    <source>
        <dbReference type="Pfam" id="PF01636"/>
    </source>
</evidence>
<gene>
    <name evidence="4" type="ORF">GCM10011352_07100</name>
</gene>
<dbReference type="InterPro" id="IPR002575">
    <property type="entry name" value="Aminoglycoside_PTrfase"/>
</dbReference>
<keyword evidence="2" id="KW-0067">ATP-binding</keyword>
<dbReference type="PANTHER" id="PTHR33540:SF1">
    <property type="entry name" value="N-ACETYLMURAMATE_N-ACETYLGLUCOSAMINE KINASE"/>
    <property type="match status" value="1"/>
</dbReference>
<dbReference type="InterPro" id="IPR011009">
    <property type="entry name" value="Kinase-like_dom_sf"/>
</dbReference>
<keyword evidence="5" id="KW-1185">Reference proteome</keyword>
<evidence type="ECO:0000313" key="4">
    <source>
        <dbReference type="EMBL" id="GGB83832.1"/>
    </source>
</evidence>
<dbReference type="Gene3D" id="3.30.200.20">
    <property type="entry name" value="Phosphorylase Kinase, domain 1"/>
    <property type="match status" value="1"/>
</dbReference>
<dbReference type="PANTHER" id="PTHR33540">
    <property type="entry name" value="TRNA THREONYLCARBAMOYLADENOSINE BIOSYNTHESIS PROTEIN TSAE"/>
    <property type="match status" value="1"/>
</dbReference>
<comment type="caution">
    <text evidence="4">The sequence shown here is derived from an EMBL/GenBank/DDBJ whole genome shotgun (WGS) entry which is preliminary data.</text>
</comment>
<feature type="domain" description="Aminoglycoside phosphotransferase" evidence="3">
    <location>
        <begin position="28"/>
        <end position="253"/>
    </location>
</feature>
<keyword evidence="1" id="KW-0547">Nucleotide-binding</keyword>
<reference evidence="5" key="1">
    <citation type="journal article" date="2019" name="Int. J. Syst. Evol. Microbiol.">
        <title>The Global Catalogue of Microorganisms (GCM) 10K type strain sequencing project: providing services to taxonomists for standard genome sequencing and annotation.</title>
        <authorList>
            <consortium name="The Broad Institute Genomics Platform"/>
            <consortium name="The Broad Institute Genome Sequencing Center for Infectious Disease"/>
            <person name="Wu L."/>
            <person name="Ma J."/>
        </authorList>
    </citation>
    <scope>NUCLEOTIDE SEQUENCE [LARGE SCALE GENOMIC DNA]</scope>
    <source>
        <strain evidence="5">CGMCC 1.15341</strain>
    </source>
</reference>
<organism evidence="4 5">
    <name type="scientific">Marinobacterium zhoushanense</name>
    <dbReference type="NCBI Taxonomy" id="1679163"/>
    <lineage>
        <taxon>Bacteria</taxon>
        <taxon>Pseudomonadati</taxon>
        <taxon>Pseudomonadota</taxon>
        <taxon>Gammaproteobacteria</taxon>
        <taxon>Oceanospirillales</taxon>
        <taxon>Oceanospirillaceae</taxon>
        <taxon>Marinobacterium</taxon>
    </lineage>
</organism>
<evidence type="ECO:0000256" key="2">
    <source>
        <dbReference type="ARBA" id="ARBA00022840"/>
    </source>
</evidence>